<dbReference type="RefSeq" id="WP_161819158.1">
    <property type="nucleotide sequence ID" value="NZ_JAACJS010000015.1"/>
</dbReference>
<evidence type="ECO:0000313" key="3">
    <source>
        <dbReference type="Proteomes" id="UP000753802"/>
    </source>
</evidence>
<keyword evidence="1" id="KW-0732">Signal</keyword>
<dbReference type="InterPro" id="IPR013783">
    <property type="entry name" value="Ig-like_fold"/>
</dbReference>
<dbReference type="PANTHER" id="PTHR37833">
    <property type="entry name" value="LIPOPROTEIN-RELATED"/>
    <property type="match status" value="1"/>
</dbReference>
<evidence type="ECO:0000256" key="1">
    <source>
        <dbReference type="SAM" id="SignalP"/>
    </source>
</evidence>
<dbReference type="Gene3D" id="2.60.40.10">
    <property type="entry name" value="Immunoglobulins"/>
    <property type="match status" value="1"/>
</dbReference>
<accession>A0ABW9ZUN3</accession>
<organism evidence="2 3">
    <name type="scientific">Sediminibacterium roseum</name>
    <dbReference type="NCBI Taxonomy" id="1978412"/>
    <lineage>
        <taxon>Bacteria</taxon>
        <taxon>Pseudomonadati</taxon>
        <taxon>Bacteroidota</taxon>
        <taxon>Chitinophagia</taxon>
        <taxon>Chitinophagales</taxon>
        <taxon>Chitinophagaceae</taxon>
        <taxon>Sediminibacterium</taxon>
    </lineage>
</organism>
<dbReference type="EMBL" id="JAACJS010000015">
    <property type="protein sequence ID" value="NCI50851.1"/>
    <property type="molecule type" value="Genomic_DNA"/>
</dbReference>
<dbReference type="Pfam" id="PF07610">
    <property type="entry name" value="DUF1573"/>
    <property type="match status" value="1"/>
</dbReference>
<keyword evidence="3" id="KW-1185">Reference proteome</keyword>
<name>A0ABW9ZUN3_9BACT</name>
<protein>
    <submittedName>
        <fullName evidence="2">DUF1573 domain-containing protein</fullName>
    </submittedName>
</protein>
<dbReference type="InterPro" id="IPR011467">
    <property type="entry name" value="DUF1573"/>
</dbReference>
<dbReference type="PANTHER" id="PTHR37833:SF1">
    <property type="entry name" value="SIGNAL PEPTIDE PROTEIN"/>
    <property type="match status" value="1"/>
</dbReference>
<evidence type="ECO:0000313" key="2">
    <source>
        <dbReference type="EMBL" id="NCI50851.1"/>
    </source>
</evidence>
<feature type="chain" id="PRO_5046442535" evidence="1">
    <location>
        <begin position="22"/>
        <end position="161"/>
    </location>
</feature>
<reference evidence="2 3" key="1">
    <citation type="submission" date="2020-01" db="EMBL/GenBank/DDBJ databases">
        <title>Genome analysis.</title>
        <authorList>
            <person name="Wu S."/>
            <person name="Wang G."/>
        </authorList>
    </citation>
    <scope>NUCLEOTIDE SEQUENCE [LARGE SCALE GENOMIC DNA]</scope>
    <source>
        <strain evidence="2 3">SYL130</strain>
    </source>
</reference>
<proteinExistence type="predicted"/>
<sequence length="161" mass="16685">MKRILLGLTLILGVGAINVNAQNGAAANTARPATATAAAMAFAEKDNTHDFGTIPQGTPVTYNFNFKNTGKSPLVLSSVTGSCGCTTPEWPKEPIKPGASANIKVTYNAATPGTFTKNVTIVSNAATPTTVLYIKGEVKPVEQQVSNNNAQPVQSAAPKKN</sequence>
<comment type="caution">
    <text evidence="2">The sequence shown here is derived from an EMBL/GenBank/DDBJ whole genome shotgun (WGS) entry which is preliminary data.</text>
</comment>
<gene>
    <name evidence="2" type="ORF">GWC95_13010</name>
</gene>
<feature type="signal peptide" evidence="1">
    <location>
        <begin position="1"/>
        <end position="21"/>
    </location>
</feature>
<dbReference type="Proteomes" id="UP000753802">
    <property type="component" value="Unassembled WGS sequence"/>
</dbReference>